<accession>A0A1F2PMK3</accession>
<proteinExistence type="predicted"/>
<name>A0A1F2PMK3_9FIRM</name>
<dbReference type="PANTHER" id="PTHR40459:SF1">
    <property type="entry name" value="CONSERVED HYPOTHETICAL ALANINE AND LEUCINE RICH PROTEIN"/>
    <property type="match status" value="1"/>
</dbReference>
<dbReference type="EMBL" id="LKEU01000014">
    <property type="protein sequence ID" value="OFV71926.1"/>
    <property type="molecule type" value="Genomic_DNA"/>
</dbReference>
<reference evidence="3 4" key="1">
    <citation type="submission" date="2015-09" db="EMBL/GenBank/DDBJ databases">
        <title>Genome sequence of Acetobacterium wieringae DSM 1911.</title>
        <authorList>
            <person name="Poehlein A."/>
            <person name="Bengelsdorf F.R."/>
            <person name="Schiel-Bengelsdorf B."/>
            <person name="Duerre P."/>
            <person name="Daniel R."/>
        </authorList>
    </citation>
    <scope>NUCLEOTIDE SEQUENCE [LARGE SCALE GENOMIC DNA]</scope>
    <source>
        <strain evidence="3 4">DSM 1911</strain>
    </source>
</reference>
<dbReference type="Gene3D" id="3.40.50.720">
    <property type="entry name" value="NAD(P)-binding Rossmann-like Domain"/>
    <property type="match status" value="1"/>
</dbReference>
<evidence type="ECO:0000259" key="2">
    <source>
        <dbReference type="Pfam" id="PF10728"/>
    </source>
</evidence>
<feature type="domain" description="DUF2520" evidence="2">
    <location>
        <begin position="155"/>
        <end position="282"/>
    </location>
</feature>
<dbReference type="InterPro" id="IPR036291">
    <property type="entry name" value="NAD(P)-bd_dom_sf"/>
</dbReference>
<dbReference type="InterPro" id="IPR018931">
    <property type="entry name" value="DUF2520"/>
</dbReference>
<protein>
    <submittedName>
        <fullName evidence="3">Rossmann-like domain protein</fullName>
    </submittedName>
</protein>
<dbReference type="InterPro" id="IPR019665">
    <property type="entry name" value="OxRdtase/DH_put_Rossmann_dom"/>
</dbReference>
<dbReference type="AlphaFoldDB" id="A0A1F2PMK3"/>
<dbReference type="PANTHER" id="PTHR40459">
    <property type="entry name" value="CONSERVED HYPOTHETICAL ALANINE AND LEUCINE RICH PROTEIN"/>
    <property type="match status" value="1"/>
</dbReference>
<dbReference type="SUPFAM" id="SSF48179">
    <property type="entry name" value="6-phosphogluconate dehydrogenase C-terminal domain-like"/>
    <property type="match status" value="1"/>
</dbReference>
<gene>
    <name evidence="3" type="ORF">ACWI_06740</name>
</gene>
<organism evidence="3 4">
    <name type="scientific">Acetobacterium wieringae</name>
    <dbReference type="NCBI Taxonomy" id="52694"/>
    <lineage>
        <taxon>Bacteria</taxon>
        <taxon>Bacillati</taxon>
        <taxon>Bacillota</taxon>
        <taxon>Clostridia</taxon>
        <taxon>Eubacteriales</taxon>
        <taxon>Eubacteriaceae</taxon>
        <taxon>Acetobacterium</taxon>
    </lineage>
</organism>
<sequence length="305" mass="33189">MICVSLLFAVITKYYKQVKRMKIGFIGAGKVGTALGIFFKHHRLTLSGYLSRSEISSQCAAKVTDSAVFYDLPSFAAASEVIFITTGDDQISAVINQLLQTACLTKHHTLIHTSGALSTDLFDPLLTSGCGLCSLHPIMSFSDPLTASKNLKQTVFTLEGNQQGRIAAQKILAITDNPYSVIDKNDKVLYHAAACILSNYLVTLIDSGFELLKTTGIADDEIIRAFMPLITATLGNIEKSGTVNALTGPLVRGDENTIGKHIKALKTQAPEFLPLYQTLGLTTIEMIKDKRIATEKYLQLQKILS</sequence>
<dbReference type="Gene3D" id="1.10.1040.20">
    <property type="entry name" value="ProC-like, C-terminal domain"/>
    <property type="match status" value="1"/>
</dbReference>
<dbReference type="STRING" id="52694.ACWI_06740"/>
<evidence type="ECO:0000313" key="3">
    <source>
        <dbReference type="EMBL" id="OFV71926.1"/>
    </source>
</evidence>
<dbReference type="Pfam" id="PF10727">
    <property type="entry name" value="Rossmann-like"/>
    <property type="match status" value="1"/>
</dbReference>
<comment type="caution">
    <text evidence="3">The sequence shown here is derived from an EMBL/GenBank/DDBJ whole genome shotgun (WGS) entry which is preliminary data.</text>
</comment>
<feature type="domain" description="Putative oxidoreductase/dehydrogenase Rossmann-like" evidence="1">
    <location>
        <begin position="17"/>
        <end position="137"/>
    </location>
</feature>
<dbReference type="Proteomes" id="UP000176244">
    <property type="component" value="Unassembled WGS sequence"/>
</dbReference>
<dbReference type="SUPFAM" id="SSF51735">
    <property type="entry name" value="NAD(P)-binding Rossmann-fold domains"/>
    <property type="match status" value="1"/>
</dbReference>
<evidence type="ECO:0000313" key="4">
    <source>
        <dbReference type="Proteomes" id="UP000176244"/>
    </source>
</evidence>
<dbReference type="InterPro" id="IPR008927">
    <property type="entry name" value="6-PGluconate_DH-like_C_sf"/>
</dbReference>
<dbReference type="Pfam" id="PF10728">
    <property type="entry name" value="DUF2520"/>
    <property type="match status" value="1"/>
</dbReference>
<evidence type="ECO:0000259" key="1">
    <source>
        <dbReference type="Pfam" id="PF10727"/>
    </source>
</evidence>
<dbReference type="InterPro" id="IPR037108">
    <property type="entry name" value="TM1727-like_C_sf"/>
</dbReference>